<evidence type="ECO:0000259" key="3">
    <source>
        <dbReference type="Pfam" id="PF13449"/>
    </source>
</evidence>
<dbReference type="Pfam" id="PF13449">
    <property type="entry name" value="Phytase-like"/>
    <property type="match status" value="1"/>
</dbReference>
<keyword evidence="2" id="KW-0732">Signal</keyword>
<dbReference type="EMBL" id="BSXU01001700">
    <property type="protein sequence ID" value="GMG30159.1"/>
    <property type="molecule type" value="Genomic_DNA"/>
</dbReference>
<feature type="compositionally biased region" description="Basic and acidic residues" evidence="1">
    <location>
        <begin position="247"/>
        <end position="267"/>
    </location>
</feature>
<dbReference type="AlphaFoldDB" id="A0A9W6YS48"/>
<dbReference type="Proteomes" id="UP001165063">
    <property type="component" value="Unassembled WGS sequence"/>
</dbReference>
<name>A0A9W6YS48_AMBMO</name>
<feature type="signal peptide" evidence="2">
    <location>
        <begin position="1"/>
        <end position="25"/>
    </location>
</feature>
<organism evidence="4 5">
    <name type="scientific">Ambrosiozyma monospora</name>
    <name type="common">Yeast</name>
    <name type="synonym">Endomycopsis monosporus</name>
    <dbReference type="NCBI Taxonomy" id="43982"/>
    <lineage>
        <taxon>Eukaryota</taxon>
        <taxon>Fungi</taxon>
        <taxon>Dikarya</taxon>
        <taxon>Ascomycota</taxon>
        <taxon>Saccharomycotina</taxon>
        <taxon>Pichiomycetes</taxon>
        <taxon>Pichiales</taxon>
        <taxon>Pichiaceae</taxon>
        <taxon>Ambrosiozyma</taxon>
    </lineage>
</organism>
<dbReference type="InterPro" id="IPR027372">
    <property type="entry name" value="Phytase-like_dom"/>
</dbReference>
<evidence type="ECO:0000313" key="5">
    <source>
        <dbReference type="Proteomes" id="UP001165063"/>
    </source>
</evidence>
<dbReference type="OrthoDB" id="425936at2759"/>
<dbReference type="PANTHER" id="PTHR37957">
    <property type="entry name" value="BLR7070 PROTEIN"/>
    <property type="match status" value="1"/>
</dbReference>
<evidence type="ECO:0000313" key="4">
    <source>
        <dbReference type="EMBL" id="GMG30159.1"/>
    </source>
</evidence>
<reference evidence="4" key="1">
    <citation type="submission" date="2023-04" db="EMBL/GenBank/DDBJ databases">
        <title>Ambrosiozyma monospora NBRC 1965.</title>
        <authorList>
            <person name="Ichikawa N."/>
            <person name="Sato H."/>
            <person name="Tonouchi N."/>
        </authorList>
    </citation>
    <scope>NUCLEOTIDE SEQUENCE</scope>
    <source>
        <strain evidence="4">NBRC 1965</strain>
    </source>
</reference>
<feature type="region of interest" description="Disordered" evidence="1">
    <location>
        <begin position="238"/>
        <end position="269"/>
    </location>
</feature>
<comment type="caution">
    <text evidence="4">The sequence shown here is derived from an EMBL/GenBank/DDBJ whole genome shotgun (WGS) entry which is preliminary data.</text>
</comment>
<dbReference type="PANTHER" id="PTHR37957:SF1">
    <property type="entry name" value="PHYTASE-LIKE DOMAIN-CONTAINING PROTEIN"/>
    <property type="match status" value="1"/>
</dbReference>
<sequence>MRFQTSILSTLFLALTSMVPMLAQADETVTIGDNKFISYGLKGFGYVGASAVDKYGDTISFGSSIALQKNSLSVASDGTYTFTAYGLPDRGYNVDGTNNYIPRLQVFDISFKPADSDSSDSGNINWSYKDTILLTDFNGNNMTGLDSNDIVKMNGFKMPAATFHGDGWGNDLDSSSTTTAISLDAEGLALIEGDIANGFWISDEYGPGLYKFNSDGKLVDYIKAPDAILPHVDGKVTYSSGNPPSWDNKDWEVNDQDSGRDRNKGYEGMDLSSDGKTLYALLQSATDQEGGEHGYTDGNVRLMKYDVSSSPATAVAEYVLELPTYNDPEKDADKNPRVAAQSEMRYIGNDLVLVLPRDDGRGRNADNTESLFRHVDIWDLSTADNILGNYDAEGDKIASKKGNLKSGINVAKHYNFIDVNDSDELAKFNLHNGGDDNPRLLNQKWEGMTLIPVDGTDANDEYYLLVVSDNDFVTTKGKQNFGKLSFDAGADIDSQSLIFHVRIPGLS</sequence>
<protein>
    <submittedName>
        <fullName evidence="4">Unnamed protein product</fullName>
    </submittedName>
</protein>
<gene>
    <name evidence="4" type="ORF">Amon01_000382600</name>
</gene>
<evidence type="ECO:0000256" key="1">
    <source>
        <dbReference type="SAM" id="MobiDB-lite"/>
    </source>
</evidence>
<evidence type="ECO:0000256" key="2">
    <source>
        <dbReference type="SAM" id="SignalP"/>
    </source>
</evidence>
<proteinExistence type="predicted"/>
<feature type="chain" id="PRO_5040896029" evidence="2">
    <location>
        <begin position="26"/>
        <end position="507"/>
    </location>
</feature>
<feature type="domain" description="Phytase-like" evidence="3">
    <location>
        <begin position="138"/>
        <end position="472"/>
    </location>
</feature>
<keyword evidence="5" id="KW-1185">Reference proteome</keyword>
<accession>A0A9W6YS48</accession>